<dbReference type="GO" id="GO:0016787">
    <property type="term" value="F:hydrolase activity"/>
    <property type="evidence" value="ECO:0007669"/>
    <property type="project" value="UniProtKB-KW"/>
</dbReference>
<evidence type="ECO:0000313" key="4">
    <source>
        <dbReference type="EMBL" id="SEF84617.1"/>
    </source>
</evidence>
<organism evidence="4 5">
    <name type="scientific">Sphingobacterium lactis</name>
    <dbReference type="NCBI Taxonomy" id="797291"/>
    <lineage>
        <taxon>Bacteria</taxon>
        <taxon>Pseudomonadati</taxon>
        <taxon>Bacteroidota</taxon>
        <taxon>Sphingobacteriia</taxon>
        <taxon>Sphingobacteriales</taxon>
        <taxon>Sphingobacteriaceae</taxon>
        <taxon>Sphingobacterium</taxon>
    </lineage>
</organism>
<proteinExistence type="predicted"/>
<dbReference type="SUPFAM" id="SSF53474">
    <property type="entry name" value="alpha/beta-Hydrolases"/>
    <property type="match status" value="1"/>
</dbReference>
<dbReference type="InterPro" id="IPR049492">
    <property type="entry name" value="BD-FAE-like_dom"/>
</dbReference>
<dbReference type="RefSeq" id="WP_103905460.1">
    <property type="nucleotide sequence ID" value="NZ_CP049246.1"/>
</dbReference>
<accession>A0A1H5VDR4</accession>
<dbReference type="Gene3D" id="3.40.50.1820">
    <property type="entry name" value="alpha/beta hydrolase"/>
    <property type="match status" value="1"/>
</dbReference>
<dbReference type="InterPro" id="IPR050300">
    <property type="entry name" value="GDXG_lipolytic_enzyme"/>
</dbReference>
<evidence type="ECO:0000259" key="3">
    <source>
        <dbReference type="Pfam" id="PF20434"/>
    </source>
</evidence>
<evidence type="ECO:0000313" key="5">
    <source>
        <dbReference type="Proteomes" id="UP000236731"/>
    </source>
</evidence>
<keyword evidence="1" id="KW-0378">Hydrolase</keyword>
<dbReference type="Pfam" id="PF20434">
    <property type="entry name" value="BD-FAE"/>
    <property type="match status" value="1"/>
</dbReference>
<evidence type="ECO:0000256" key="2">
    <source>
        <dbReference type="SAM" id="SignalP"/>
    </source>
</evidence>
<keyword evidence="5" id="KW-1185">Reference proteome</keyword>
<dbReference type="EMBL" id="FNUT01000003">
    <property type="protein sequence ID" value="SEF84617.1"/>
    <property type="molecule type" value="Genomic_DNA"/>
</dbReference>
<dbReference type="PANTHER" id="PTHR48081:SF6">
    <property type="entry name" value="PEPTIDASE S9 PROLYL OLIGOPEPTIDASE CATALYTIC DOMAIN-CONTAINING PROTEIN"/>
    <property type="match status" value="1"/>
</dbReference>
<protein>
    <submittedName>
        <fullName evidence="4">Acetyl esterase/lipase</fullName>
    </submittedName>
</protein>
<gene>
    <name evidence="4" type="ORF">SAMN05421877_10380</name>
</gene>
<dbReference type="InterPro" id="IPR029058">
    <property type="entry name" value="AB_hydrolase_fold"/>
</dbReference>
<reference evidence="5" key="1">
    <citation type="submission" date="2016-10" db="EMBL/GenBank/DDBJ databases">
        <authorList>
            <person name="Varghese N."/>
            <person name="Submissions S."/>
        </authorList>
    </citation>
    <scope>NUCLEOTIDE SEQUENCE [LARGE SCALE GENOMIC DNA]</scope>
    <source>
        <strain evidence="5">DSM 22361</strain>
    </source>
</reference>
<dbReference type="PANTHER" id="PTHR48081">
    <property type="entry name" value="AB HYDROLASE SUPERFAMILY PROTEIN C4A8.06C"/>
    <property type="match status" value="1"/>
</dbReference>
<feature type="chain" id="PRO_5009287141" evidence="2">
    <location>
        <begin position="19"/>
        <end position="288"/>
    </location>
</feature>
<feature type="domain" description="BD-FAE-like" evidence="3">
    <location>
        <begin position="62"/>
        <end position="243"/>
    </location>
</feature>
<sequence>MKNLLLLLLSIMSIHLYAQDTGEMRALYGVEEIPGSLKPVQELEDADIPKLFVHTAADSSKDIVFLVIPGGGYSHVAINHEGHAVAKRLNDLGYSAYVLRYRLPKATTMKDKRYGPVQDAQYAMAQIRKDHPNKKIAVIGFSAGGHLAASVSNLFELPQTEALKQVNLRPDFTVLAYPVISFEDAITNKGTKESLIGPDFKPEDVEFFSMENRVSESSQPTFLMSAKDDKTVPIENANRYAKALNAYNVRNAMFTYEEGGHGFGLINKTNDRDWFAAMMKWLEEVNAQ</sequence>
<dbReference type="Proteomes" id="UP000236731">
    <property type="component" value="Unassembled WGS sequence"/>
</dbReference>
<dbReference type="AlphaFoldDB" id="A0A1H5VDR4"/>
<feature type="signal peptide" evidence="2">
    <location>
        <begin position="1"/>
        <end position="18"/>
    </location>
</feature>
<name>A0A1H5VDR4_9SPHI</name>
<dbReference type="OrthoDB" id="9794725at2"/>
<keyword evidence="2" id="KW-0732">Signal</keyword>
<evidence type="ECO:0000256" key="1">
    <source>
        <dbReference type="ARBA" id="ARBA00022801"/>
    </source>
</evidence>